<reference evidence="2" key="1">
    <citation type="submission" date="2022-11" db="UniProtKB">
        <authorList>
            <consortium name="WormBaseParasite"/>
        </authorList>
    </citation>
    <scope>IDENTIFICATION</scope>
</reference>
<proteinExistence type="predicted"/>
<name>A0A915K4E4_ROMCU</name>
<organism evidence="1 2">
    <name type="scientific">Romanomermis culicivorax</name>
    <name type="common">Nematode worm</name>
    <dbReference type="NCBI Taxonomy" id="13658"/>
    <lineage>
        <taxon>Eukaryota</taxon>
        <taxon>Metazoa</taxon>
        <taxon>Ecdysozoa</taxon>
        <taxon>Nematoda</taxon>
        <taxon>Enoplea</taxon>
        <taxon>Dorylaimia</taxon>
        <taxon>Mermithida</taxon>
        <taxon>Mermithoidea</taxon>
        <taxon>Mermithidae</taxon>
        <taxon>Romanomermis</taxon>
    </lineage>
</organism>
<keyword evidence="1" id="KW-1185">Reference proteome</keyword>
<dbReference type="Proteomes" id="UP000887565">
    <property type="component" value="Unplaced"/>
</dbReference>
<accession>A0A915K4E4</accession>
<dbReference type="AlphaFoldDB" id="A0A915K4E4"/>
<protein>
    <submittedName>
        <fullName evidence="2">Uncharacterized protein</fullName>
    </submittedName>
</protein>
<evidence type="ECO:0000313" key="1">
    <source>
        <dbReference type="Proteomes" id="UP000887565"/>
    </source>
</evidence>
<sequence length="102" mass="11478">MLFVVDRMATFLGDLSTKYRSECVVYDSVLILEIKTATVAWKRLELFFNTTGRPRQGGWPGGAKMYSFHVVRQGGGGGNDLRFTTSFSCCKFFKCLKFGKTV</sequence>
<dbReference type="WBParaSite" id="nRc.2.0.1.t32720-RA">
    <property type="protein sequence ID" value="nRc.2.0.1.t32720-RA"/>
    <property type="gene ID" value="nRc.2.0.1.g32720"/>
</dbReference>
<evidence type="ECO:0000313" key="2">
    <source>
        <dbReference type="WBParaSite" id="nRc.2.0.1.t32720-RA"/>
    </source>
</evidence>